<reference evidence="2 3" key="1">
    <citation type="submission" date="2017-12" db="EMBL/GenBank/DDBJ databases">
        <title>Phylogenetic diversity of female urinary microbiome.</title>
        <authorList>
            <person name="Thomas-White K."/>
            <person name="Wolfe A.J."/>
        </authorList>
    </citation>
    <scope>NUCLEOTIDE SEQUENCE [LARGE SCALE GENOMIC DNA]</scope>
    <source>
        <strain evidence="2 3">UMB1298</strain>
    </source>
</reference>
<dbReference type="Proteomes" id="UP000234206">
    <property type="component" value="Unassembled WGS sequence"/>
</dbReference>
<sequence length="155" mass="16246">MLDALQNFTEGLPPALQWAGVALVSAIPFVESYFGSTIGVLAGLHPAVAVAAAVVGNVVSMLLFVTLAGTGRALATSGAEEESPRRRRFRRAFDRWGVPGVSLLGQTMLPSQITSALMVGLGADRRAVIGWQCVSIVLWGVLFGALASQGVQLLR</sequence>
<feature type="transmembrane region" description="Helical" evidence="1">
    <location>
        <begin position="50"/>
        <end position="75"/>
    </location>
</feature>
<dbReference type="EMBL" id="PKIZ01000009">
    <property type="protein sequence ID" value="PKZ41793.1"/>
    <property type="molecule type" value="Genomic_DNA"/>
</dbReference>
<keyword evidence="3" id="KW-1185">Reference proteome</keyword>
<comment type="caution">
    <text evidence="2">The sequence shown here is derived from an EMBL/GenBank/DDBJ whole genome shotgun (WGS) entry which is preliminary data.</text>
</comment>
<dbReference type="AlphaFoldDB" id="A0A2I1PB07"/>
<keyword evidence="1" id="KW-0472">Membrane</keyword>
<keyword evidence="1" id="KW-0812">Transmembrane</keyword>
<evidence type="ECO:0000313" key="3">
    <source>
        <dbReference type="Proteomes" id="UP000234206"/>
    </source>
</evidence>
<gene>
    <name evidence="2" type="ORF">CYJ76_05995</name>
</gene>
<name>A0A2I1PB07_9MICO</name>
<dbReference type="RefSeq" id="WP_101849528.1">
    <property type="nucleotide sequence ID" value="NZ_PKIZ01000009.1"/>
</dbReference>
<keyword evidence="1" id="KW-1133">Transmembrane helix</keyword>
<protein>
    <recommendedName>
        <fullName evidence="4">Small multidrug efflux protein</fullName>
    </recommendedName>
</protein>
<proteinExistence type="predicted"/>
<evidence type="ECO:0000256" key="1">
    <source>
        <dbReference type="SAM" id="Phobius"/>
    </source>
</evidence>
<feature type="transmembrane region" description="Helical" evidence="1">
    <location>
        <begin position="129"/>
        <end position="147"/>
    </location>
</feature>
<evidence type="ECO:0008006" key="4">
    <source>
        <dbReference type="Google" id="ProtNLM"/>
    </source>
</evidence>
<accession>A0A2I1PB07</accession>
<organism evidence="2 3">
    <name type="scientific">Kytococcus schroeteri</name>
    <dbReference type="NCBI Taxonomy" id="138300"/>
    <lineage>
        <taxon>Bacteria</taxon>
        <taxon>Bacillati</taxon>
        <taxon>Actinomycetota</taxon>
        <taxon>Actinomycetes</taxon>
        <taxon>Micrococcales</taxon>
        <taxon>Kytococcaceae</taxon>
        <taxon>Kytococcus</taxon>
    </lineage>
</organism>
<dbReference type="OrthoDB" id="4570818at2"/>
<feature type="transmembrane region" description="Helical" evidence="1">
    <location>
        <begin position="96"/>
        <end position="123"/>
    </location>
</feature>
<evidence type="ECO:0000313" key="2">
    <source>
        <dbReference type="EMBL" id="PKZ41793.1"/>
    </source>
</evidence>